<evidence type="ECO:0000313" key="1">
    <source>
        <dbReference type="EMBL" id="EGF89477.1"/>
    </source>
</evidence>
<name>F4QRV7_9CAUL</name>
<protein>
    <submittedName>
        <fullName evidence="1">Uncharacterized protein</fullName>
    </submittedName>
</protein>
<gene>
    <name evidence="1" type="ORF">ABI_38910</name>
</gene>
<reference evidence="2" key="1">
    <citation type="submission" date="2011-03" db="EMBL/GenBank/DDBJ databases">
        <title>Draft genome sequence of Brevundimonas diminuta.</title>
        <authorList>
            <person name="Brown P.J.B."/>
            <person name="Buechlein A."/>
            <person name="Hemmerich C."/>
            <person name="Brun Y.V."/>
        </authorList>
    </citation>
    <scope>NUCLEOTIDE SEQUENCE [LARGE SCALE GENOMIC DNA]</scope>
    <source>
        <strain evidence="2">C19</strain>
    </source>
</reference>
<sequence>MDEDSCLVFWQNDIWLSWEVAKILPEAESRPVQQGAQQDLGFGVLALNP</sequence>
<dbReference type="STRING" id="715226.ABI_38910"/>
<dbReference type="Proteomes" id="UP000006512">
    <property type="component" value="Unassembled WGS sequence"/>
</dbReference>
<dbReference type="HOGENOM" id="CLU_3131818_0_0_5"/>
<dbReference type="AlphaFoldDB" id="F4QRV7"/>
<dbReference type="EMBL" id="GL883080">
    <property type="protein sequence ID" value="EGF89477.1"/>
    <property type="molecule type" value="Genomic_DNA"/>
</dbReference>
<keyword evidence="2" id="KW-1185">Reference proteome</keyword>
<proteinExistence type="predicted"/>
<organism evidence="1 2">
    <name type="scientific">Asticcacaulis biprosthecium C19</name>
    <dbReference type="NCBI Taxonomy" id="715226"/>
    <lineage>
        <taxon>Bacteria</taxon>
        <taxon>Pseudomonadati</taxon>
        <taxon>Pseudomonadota</taxon>
        <taxon>Alphaproteobacteria</taxon>
        <taxon>Caulobacterales</taxon>
        <taxon>Caulobacteraceae</taxon>
        <taxon>Asticcacaulis</taxon>
    </lineage>
</organism>
<evidence type="ECO:0000313" key="2">
    <source>
        <dbReference type="Proteomes" id="UP000006512"/>
    </source>
</evidence>
<accession>F4QRV7</accession>